<dbReference type="RefSeq" id="WP_209811042.1">
    <property type="nucleotide sequence ID" value="NZ_JAGGKT010000009.1"/>
</dbReference>
<comment type="caution">
    <text evidence="1">The sequence shown here is derived from an EMBL/GenBank/DDBJ whole genome shotgun (WGS) entry which is preliminary data.</text>
</comment>
<evidence type="ECO:0000313" key="1">
    <source>
        <dbReference type="EMBL" id="MBP1933011.1"/>
    </source>
</evidence>
<accession>A0ABS4GRW6</accession>
<keyword evidence="2" id="KW-1185">Reference proteome</keyword>
<name>A0ABS4GRW6_9BACL</name>
<dbReference type="Proteomes" id="UP001519343">
    <property type="component" value="Unassembled WGS sequence"/>
</dbReference>
<organism evidence="1 2">
    <name type="scientific">Ammoniphilus resinae</name>
    <dbReference type="NCBI Taxonomy" id="861532"/>
    <lineage>
        <taxon>Bacteria</taxon>
        <taxon>Bacillati</taxon>
        <taxon>Bacillota</taxon>
        <taxon>Bacilli</taxon>
        <taxon>Bacillales</taxon>
        <taxon>Paenibacillaceae</taxon>
        <taxon>Aneurinibacillus group</taxon>
        <taxon>Ammoniphilus</taxon>
    </lineage>
</organism>
<proteinExistence type="predicted"/>
<protein>
    <submittedName>
        <fullName evidence="1">tRNA uridine 5-carbamoylmethylation protein Kti12</fullName>
    </submittedName>
</protein>
<gene>
    <name evidence="1" type="ORF">J2Z37_003022</name>
</gene>
<sequence length="152" mass="17748">MFNDFEEFEKVLVSNRDSGDVTCRMKDINQVGRVVEVKEQFLQEVGLNSDRIKGRWKEVDRKTAGRILEYILSVDMAYDIKLKSKPLADQLGRYFLNQFHFDAKYYTNGDFEEKTGFLRIRGWIPVTASTFDTGVVVMDEDRIGILWTEDDD</sequence>
<evidence type="ECO:0000313" key="2">
    <source>
        <dbReference type="Proteomes" id="UP001519343"/>
    </source>
</evidence>
<reference evidence="1 2" key="1">
    <citation type="submission" date="2021-03" db="EMBL/GenBank/DDBJ databases">
        <title>Genomic Encyclopedia of Type Strains, Phase IV (KMG-IV): sequencing the most valuable type-strain genomes for metagenomic binning, comparative biology and taxonomic classification.</title>
        <authorList>
            <person name="Goeker M."/>
        </authorList>
    </citation>
    <scope>NUCLEOTIDE SEQUENCE [LARGE SCALE GENOMIC DNA]</scope>
    <source>
        <strain evidence="1 2">DSM 24738</strain>
    </source>
</reference>
<dbReference type="EMBL" id="JAGGKT010000009">
    <property type="protein sequence ID" value="MBP1933011.1"/>
    <property type="molecule type" value="Genomic_DNA"/>
</dbReference>